<dbReference type="AlphaFoldDB" id="A0A139XED9"/>
<feature type="transmembrane region" description="Helical" evidence="5">
    <location>
        <begin position="36"/>
        <end position="57"/>
    </location>
</feature>
<name>A0A139XED9_9CYAN</name>
<feature type="region of interest" description="Disordered" evidence="4">
    <location>
        <begin position="353"/>
        <end position="372"/>
    </location>
</feature>
<evidence type="ECO:0000259" key="6">
    <source>
        <dbReference type="Pfam" id="PF25967"/>
    </source>
</evidence>
<organism evidence="7 8">
    <name type="scientific">Scytonema hofmannii PCC 7110</name>
    <dbReference type="NCBI Taxonomy" id="128403"/>
    <lineage>
        <taxon>Bacteria</taxon>
        <taxon>Bacillati</taxon>
        <taxon>Cyanobacteriota</taxon>
        <taxon>Cyanophyceae</taxon>
        <taxon>Nostocales</taxon>
        <taxon>Scytonemataceae</taxon>
        <taxon>Scytonema</taxon>
    </lineage>
</organism>
<gene>
    <name evidence="7" type="ORF">WA1_13275</name>
</gene>
<feature type="coiled-coil region" evidence="3">
    <location>
        <begin position="209"/>
        <end position="250"/>
    </location>
</feature>
<comment type="caution">
    <text evidence="7">The sequence shown here is derived from an EMBL/GenBank/DDBJ whole genome shotgun (WGS) entry which is preliminary data.</text>
</comment>
<dbReference type="Proteomes" id="UP000076925">
    <property type="component" value="Unassembled WGS sequence"/>
</dbReference>
<keyword evidence="5" id="KW-0472">Membrane</keyword>
<evidence type="ECO:0000313" key="7">
    <source>
        <dbReference type="EMBL" id="KYC43067.1"/>
    </source>
</evidence>
<keyword evidence="5" id="KW-0812">Transmembrane</keyword>
<keyword evidence="2 3" id="KW-0175">Coiled coil</keyword>
<dbReference type="PANTHER" id="PTHR32347:SF23">
    <property type="entry name" value="BLL5650 PROTEIN"/>
    <property type="match status" value="1"/>
</dbReference>
<dbReference type="Gene3D" id="2.40.420.20">
    <property type="match status" value="1"/>
</dbReference>
<keyword evidence="8" id="KW-1185">Reference proteome</keyword>
<accession>A0A139XED9</accession>
<evidence type="ECO:0000256" key="1">
    <source>
        <dbReference type="ARBA" id="ARBA00004196"/>
    </source>
</evidence>
<protein>
    <recommendedName>
        <fullName evidence="6">Multidrug resistance protein MdtA-like C-terminal permuted SH3 domain-containing protein</fullName>
    </recommendedName>
</protein>
<dbReference type="PANTHER" id="PTHR32347">
    <property type="entry name" value="EFFLUX SYSTEM COMPONENT YKNX-RELATED"/>
    <property type="match status" value="1"/>
</dbReference>
<evidence type="ECO:0000256" key="3">
    <source>
        <dbReference type="SAM" id="Coils"/>
    </source>
</evidence>
<dbReference type="STRING" id="128403.WA1_13275"/>
<dbReference type="InterPro" id="IPR058627">
    <property type="entry name" value="MdtA-like_C"/>
</dbReference>
<dbReference type="InterPro" id="IPR050465">
    <property type="entry name" value="UPF0194_transport"/>
</dbReference>
<feature type="compositionally biased region" description="Low complexity" evidence="4">
    <location>
        <begin position="359"/>
        <end position="372"/>
    </location>
</feature>
<dbReference type="Gene3D" id="2.40.30.170">
    <property type="match status" value="1"/>
</dbReference>
<sequence length="481" mass="53690">MEEQGNDTIKPILTQSDSASLIEIESRRKYRAGVKWLMTSTGVVLFGMGGWAVYNYFFHRPVSPVAVSLIPVQRGNVEVTVTEAGTVELGGQQTLKAPQDVTVEQVLVKEGQRVFSGQSLLVLRDREVEQKFPEQLLENRKNEETLIRRQQVVAEKQKTFKDIQMRFRESQQAFERGLIPEFEKLKNAQKRLKRSQELMQLGIIPDRELESNEERVTDARVALRNAEDKLETDKQKVNEALAAVKDAESEQRKAALDTRRGQEKLRELEQQLSDRFLKAPIDGIVLKLEVNSGNGVKTESKLLTLGNPAKEIVRLKLTTLNAAKVRINQVARVSTIGPNPKVFNARVINLSPQATNPTSSGDSGSSFMGSSSGNQTKVDAIVSLDQPSKTLIPGSQVSVEVIQDRRINVLIIPLEVLQTGERPFVWVKDRESRAQKREVTLGLQALTAVEVKSGLREGDRVVQVAPTQTMTPNSPIQETSR</sequence>
<feature type="domain" description="Multidrug resistance protein MdtA-like C-terminal permuted SH3" evidence="6">
    <location>
        <begin position="408"/>
        <end position="462"/>
    </location>
</feature>
<dbReference type="Pfam" id="PF25967">
    <property type="entry name" value="RND-MFP_C"/>
    <property type="match status" value="1"/>
</dbReference>
<evidence type="ECO:0000256" key="5">
    <source>
        <dbReference type="SAM" id="Phobius"/>
    </source>
</evidence>
<keyword evidence="5" id="KW-1133">Transmembrane helix</keyword>
<dbReference type="Gene3D" id="2.40.50.100">
    <property type="match status" value="1"/>
</dbReference>
<dbReference type="GO" id="GO:0030313">
    <property type="term" value="C:cell envelope"/>
    <property type="evidence" value="ECO:0007669"/>
    <property type="project" value="UniProtKB-SubCell"/>
</dbReference>
<dbReference type="EMBL" id="ANNX02000016">
    <property type="protein sequence ID" value="KYC43067.1"/>
    <property type="molecule type" value="Genomic_DNA"/>
</dbReference>
<evidence type="ECO:0000313" key="8">
    <source>
        <dbReference type="Proteomes" id="UP000076925"/>
    </source>
</evidence>
<comment type="subcellular location">
    <subcellularLocation>
        <location evidence="1">Cell envelope</location>
    </subcellularLocation>
</comment>
<evidence type="ECO:0000256" key="4">
    <source>
        <dbReference type="SAM" id="MobiDB-lite"/>
    </source>
</evidence>
<dbReference type="PRINTS" id="PR01490">
    <property type="entry name" value="RTXTOXIND"/>
</dbReference>
<evidence type="ECO:0000256" key="2">
    <source>
        <dbReference type="ARBA" id="ARBA00023054"/>
    </source>
</evidence>
<proteinExistence type="predicted"/>
<reference evidence="7 8" key="1">
    <citation type="journal article" date="2013" name="Genome Biol. Evol.">
        <title>Genomes of Stigonematalean cyanobacteria (subsection V) and the evolution of oxygenic photosynthesis from prokaryotes to plastids.</title>
        <authorList>
            <person name="Dagan T."/>
            <person name="Roettger M."/>
            <person name="Stucken K."/>
            <person name="Landan G."/>
            <person name="Koch R."/>
            <person name="Major P."/>
            <person name="Gould S.B."/>
            <person name="Goremykin V.V."/>
            <person name="Rippka R."/>
            <person name="Tandeau de Marsac N."/>
            <person name="Gugger M."/>
            <person name="Lockhart P.J."/>
            <person name="Allen J.F."/>
            <person name="Brune I."/>
            <person name="Maus I."/>
            <person name="Puhler A."/>
            <person name="Martin W.F."/>
        </authorList>
    </citation>
    <scope>NUCLEOTIDE SEQUENCE [LARGE SCALE GENOMIC DNA]</scope>
    <source>
        <strain evidence="7 8">PCC 7110</strain>
    </source>
</reference>